<dbReference type="GO" id="GO:0016787">
    <property type="term" value="F:hydrolase activity"/>
    <property type="evidence" value="ECO:0007669"/>
    <property type="project" value="InterPro"/>
</dbReference>
<dbReference type="GeneID" id="113982210"/>
<name>A0A7R5KSB9_9PASS</name>
<protein>
    <submittedName>
        <fullName evidence="5">Endonuclease domain-containing 1 protein-like</fullName>
    </submittedName>
</protein>
<proteinExistence type="predicted"/>
<dbReference type="SMART" id="SM00477">
    <property type="entry name" value="NUC"/>
    <property type="match status" value="1"/>
</dbReference>
<feature type="domain" description="DNA/RNA non-specific endonuclease/pyrophosphatase/phosphodiesterase" evidence="3">
    <location>
        <begin position="57"/>
        <end position="267"/>
    </location>
</feature>
<evidence type="ECO:0000313" key="5">
    <source>
        <dbReference type="RefSeq" id="XP_039239419.1"/>
    </source>
</evidence>
<dbReference type="InterPro" id="IPR039015">
    <property type="entry name" value="ENDOD1"/>
</dbReference>
<dbReference type="GO" id="GO:0003676">
    <property type="term" value="F:nucleic acid binding"/>
    <property type="evidence" value="ECO:0007669"/>
    <property type="project" value="InterPro"/>
</dbReference>
<accession>A0A7R5KSB9</accession>
<dbReference type="SUPFAM" id="SSF54060">
    <property type="entry name" value="His-Me finger endonucleases"/>
    <property type="match status" value="1"/>
</dbReference>
<dbReference type="PANTHER" id="PTHR21472">
    <property type="entry name" value="ENDONUCLEASE DOMAIN-CONTAINING 1 PROTEIN ENDOD1"/>
    <property type="match status" value="1"/>
</dbReference>
<keyword evidence="1" id="KW-0732">Signal</keyword>
<dbReference type="GO" id="GO:0046872">
    <property type="term" value="F:metal ion binding"/>
    <property type="evidence" value="ECO:0007669"/>
    <property type="project" value="InterPro"/>
</dbReference>
<dbReference type="Gene3D" id="3.40.570.10">
    <property type="entry name" value="Extracellular Endonuclease, subunit A"/>
    <property type="match status" value="1"/>
</dbReference>
<dbReference type="Proteomes" id="UP000504627">
    <property type="component" value="Unplaced"/>
</dbReference>
<sequence>MLWLLLLQVWASCLWLGQGEVVKSFANTCNQFFYQNMPPAKGLEPQNPAWICQTFKDRPFYATLYDKKGRIPVYSAYIYQFVTSKRTPQLWMVEPQVSVLSYSMSPSNMETEKTLREKYSVSEKDISESQAVYQDYLKLKGLDRGHLNPASHHDTQDGRDATFTLTNIVPQNTALNSGKWNVYEQKTMPKKSKDCQTTYAIVGAVPGTSSIANGRVNVPSHIWASACCKTKKNTVIAWGAIAENDKDKIRVLTLGALEEKLAELYKRGPVSLFHKDCPRK</sequence>
<feature type="domain" description="ENPP1-3/EXOG-like endonuclease/phosphodiesterase" evidence="2">
    <location>
        <begin position="58"/>
        <end position="272"/>
    </location>
</feature>
<dbReference type="RefSeq" id="XP_039239419.1">
    <property type="nucleotide sequence ID" value="XM_039383485.1"/>
</dbReference>
<feature type="signal peptide" evidence="1">
    <location>
        <begin position="1"/>
        <end position="19"/>
    </location>
</feature>
<gene>
    <name evidence="5" type="primary">LOC113982210</name>
</gene>
<dbReference type="PANTHER" id="PTHR21472:SF26">
    <property type="entry name" value="ENDONUCLEASE DOMAIN CONTAINING 1"/>
    <property type="match status" value="1"/>
</dbReference>
<evidence type="ECO:0000259" key="2">
    <source>
        <dbReference type="SMART" id="SM00477"/>
    </source>
</evidence>
<organism evidence="4 5">
    <name type="scientific">Pipra filicauda</name>
    <name type="common">Wire-tailed manakin</name>
    <dbReference type="NCBI Taxonomy" id="649802"/>
    <lineage>
        <taxon>Eukaryota</taxon>
        <taxon>Metazoa</taxon>
        <taxon>Chordata</taxon>
        <taxon>Craniata</taxon>
        <taxon>Vertebrata</taxon>
        <taxon>Euteleostomi</taxon>
        <taxon>Archelosauria</taxon>
        <taxon>Archosauria</taxon>
        <taxon>Dinosauria</taxon>
        <taxon>Saurischia</taxon>
        <taxon>Theropoda</taxon>
        <taxon>Coelurosauria</taxon>
        <taxon>Aves</taxon>
        <taxon>Neognathae</taxon>
        <taxon>Neoaves</taxon>
        <taxon>Telluraves</taxon>
        <taxon>Australaves</taxon>
        <taxon>Passeriformes</taxon>
        <taxon>Pipridae</taxon>
        <taxon>Pipra</taxon>
    </lineage>
</organism>
<dbReference type="InterPro" id="IPR020821">
    <property type="entry name" value="ENPP1-3/EXOG-like_nuc-like"/>
</dbReference>
<reference evidence="5" key="1">
    <citation type="submission" date="2025-08" db="UniProtKB">
        <authorList>
            <consortium name="RefSeq"/>
        </authorList>
    </citation>
    <scope>IDENTIFICATION</scope>
    <source>
        <tissue evidence="5">Muscle</tissue>
    </source>
</reference>
<feature type="chain" id="PRO_5030992856" evidence="1">
    <location>
        <begin position="20"/>
        <end position="280"/>
    </location>
</feature>
<dbReference type="InterPro" id="IPR044929">
    <property type="entry name" value="DNA/RNA_non-sp_Endonuclease_sf"/>
</dbReference>
<keyword evidence="4" id="KW-1185">Reference proteome</keyword>
<dbReference type="InterPro" id="IPR001604">
    <property type="entry name" value="Endo_G_ENPP1-like_dom"/>
</dbReference>
<dbReference type="SMART" id="SM00892">
    <property type="entry name" value="Endonuclease_NS"/>
    <property type="match status" value="1"/>
</dbReference>
<evidence type="ECO:0000313" key="4">
    <source>
        <dbReference type="Proteomes" id="UP000504627"/>
    </source>
</evidence>
<dbReference type="InParanoid" id="A0A7R5KSB9"/>
<evidence type="ECO:0000259" key="3">
    <source>
        <dbReference type="SMART" id="SM00892"/>
    </source>
</evidence>
<dbReference type="AlphaFoldDB" id="A0A7R5KSB9"/>
<evidence type="ECO:0000256" key="1">
    <source>
        <dbReference type="SAM" id="SignalP"/>
    </source>
</evidence>
<dbReference type="InterPro" id="IPR044925">
    <property type="entry name" value="His-Me_finger_sf"/>
</dbReference>
<dbReference type="Pfam" id="PF01223">
    <property type="entry name" value="Endonuclease_NS"/>
    <property type="match status" value="1"/>
</dbReference>